<organism evidence="4 5">
    <name type="scientific">Thioploca ingrica</name>
    <dbReference type="NCBI Taxonomy" id="40754"/>
    <lineage>
        <taxon>Bacteria</taxon>
        <taxon>Pseudomonadati</taxon>
        <taxon>Pseudomonadota</taxon>
        <taxon>Gammaproteobacteria</taxon>
        <taxon>Thiotrichales</taxon>
        <taxon>Thiotrichaceae</taxon>
        <taxon>Thioploca</taxon>
    </lineage>
</organism>
<dbReference type="STRING" id="40754.THII_0624"/>
<feature type="coiled-coil region" evidence="1">
    <location>
        <begin position="8"/>
        <end position="42"/>
    </location>
</feature>
<feature type="region of interest" description="Disordered" evidence="2">
    <location>
        <begin position="78"/>
        <end position="98"/>
    </location>
</feature>
<feature type="transmembrane region" description="Helical" evidence="3">
    <location>
        <begin position="43"/>
        <end position="62"/>
    </location>
</feature>
<keyword evidence="3" id="KW-1133">Transmembrane helix</keyword>
<feature type="compositionally biased region" description="Low complexity" evidence="2">
    <location>
        <begin position="78"/>
        <end position="89"/>
    </location>
</feature>
<evidence type="ECO:0000313" key="5">
    <source>
        <dbReference type="Proteomes" id="UP000031623"/>
    </source>
</evidence>
<keyword evidence="5" id="KW-1185">Reference proteome</keyword>
<protein>
    <submittedName>
        <fullName evidence="4">Uncharacterized protein</fullName>
    </submittedName>
</protein>
<dbReference type="AlphaFoldDB" id="A0A090BUD6"/>
<evidence type="ECO:0000256" key="1">
    <source>
        <dbReference type="SAM" id="Coils"/>
    </source>
</evidence>
<evidence type="ECO:0000256" key="2">
    <source>
        <dbReference type="SAM" id="MobiDB-lite"/>
    </source>
</evidence>
<keyword evidence="1" id="KW-0175">Coiled coil</keyword>
<gene>
    <name evidence="4" type="ORF">THII_0624</name>
</gene>
<dbReference type="Proteomes" id="UP000031623">
    <property type="component" value="Chromosome"/>
</dbReference>
<dbReference type="EMBL" id="AP014633">
    <property type="protein sequence ID" value="BAP54921.1"/>
    <property type="molecule type" value="Genomic_DNA"/>
</dbReference>
<evidence type="ECO:0000256" key="3">
    <source>
        <dbReference type="SAM" id="Phobius"/>
    </source>
</evidence>
<proteinExistence type="predicted"/>
<evidence type="ECO:0000313" key="4">
    <source>
        <dbReference type="EMBL" id="BAP54921.1"/>
    </source>
</evidence>
<accession>A0A090BUD6</accession>
<reference evidence="4 5" key="1">
    <citation type="journal article" date="2014" name="ISME J.">
        <title>Ecophysiology of Thioploca ingrica as revealed by the complete genome sequence supplemented with proteomic evidence.</title>
        <authorList>
            <person name="Kojima H."/>
            <person name="Ogura Y."/>
            <person name="Yamamoto N."/>
            <person name="Togashi T."/>
            <person name="Mori H."/>
            <person name="Watanabe T."/>
            <person name="Nemoto F."/>
            <person name="Kurokawa K."/>
            <person name="Hayashi T."/>
            <person name="Fukui M."/>
        </authorList>
    </citation>
    <scope>NUCLEOTIDE SEQUENCE [LARGE SCALE GENOMIC DNA]</scope>
</reference>
<name>A0A090BUD6_9GAMM</name>
<dbReference type="HOGENOM" id="CLU_828846_0_0_6"/>
<sequence>MNPADNTVQELTQSLSQSEQTIQQLTEILSKSEKRSQLLERTFRWLAILFICLTMTVFYIGFDWINHAQATADVKATTAQAATPKTTPKPGTPKPEEQSCRQAMQLMMVKQAQDLMLTSLTLNKEIQQLPQSPEKDQMVEMSKQLGSKLNNIFPNMNNVFNDNSRIFCQIFLRVDNLTRKLGKFQVDWPVVRLILLKRLDKIVTDQEKQKDQRNQNPLFQEALEILTSLRNKHAIIEDKDSHQLKAFKQENTADVDNALVANLMLGIVKGLGSLDEVLKALRSVPEMNTNMEYMNTNMIDMNAHMYYMMRNMGVMTSDMDSTLGRAGRNMPWMPW</sequence>
<keyword evidence="3" id="KW-0812">Transmembrane</keyword>
<keyword evidence="3" id="KW-0472">Membrane</keyword>
<dbReference type="KEGG" id="tig:THII_0624"/>